<dbReference type="InterPro" id="IPR039143">
    <property type="entry name" value="GNPNAT1-like"/>
</dbReference>
<dbReference type="EC" id="2.3.1.4" evidence="3"/>
<dbReference type="InterPro" id="IPR000182">
    <property type="entry name" value="GNAT_dom"/>
</dbReference>
<protein>
    <recommendedName>
        <fullName evidence="3">Glucosamine 6-phosphate N-acetyltransferase</fullName>
        <ecNumber evidence="3">2.3.1.4</ecNumber>
    </recommendedName>
</protein>
<evidence type="ECO:0000313" key="5">
    <source>
        <dbReference type="EMBL" id="NDV38750.1"/>
    </source>
</evidence>
<dbReference type="Pfam" id="PF00583">
    <property type="entry name" value="Acetyltransf_1"/>
    <property type="match status" value="1"/>
</dbReference>
<accession>A0A6B2LPJ2</accession>
<dbReference type="GO" id="GO:0004343">
    <property type="term" value="F:glucosamine 6-phosphate N-acetyltransferase activity"/>
    <property type="evidence" value="ECO:0007669"/>
    <property type="project" value="UniProtKB-UniRule"/>
</dbReference>
<comment type="pathway">
    <text evidence="3">Nucleotide-sugar biosynthesis; UDP-N-acetyl-alpha-D-glucosamine biosynthesis; N-acetyl-alpha-D-glucosamine 1-phosphate from alpha-D-glucosamine 6-phosphate (route I): step 1/2.</text>
</comment>
<dbReference type="Gene3D" id="3.40.630.30">
    <property type="match status" value="1"/>
</dbReference>
<name>A0A6B2LPJ2_9EUKA</name>
<dbReference type="GO" id="GO:0006048">
    <property type="term" value="P:UDP-N-acetylglucosamine biosynthetic process"/>
    <property type="evidence" value="ECO:0007669"/>
    <property type="project" value="UniProtKB-UniRule"/>
</dbReference>
<keyword evidence="1 3" id="KW-0808">Transferase</keyword>
<organism evidence="5">
    <name type="scientific">Arcella intermedia</name>
    <dbReference type="NCBI Taxonomy" id="1963864"/>
    <lineage>
        <taxon>Eukaryota</taxon>
        <taxon>Amoebozoa</taxon>
        <taxon>Tubulinea</taxon>
        <taxon>Elardia</taxon>
        <taxon>Arcellinida</taxon>
        <taxon>Sphaerothecina</taxon>
        <taxon>Arcellidae</taxon>
        <taxon>Arcella</taxon>
    </lineage>
</organism>
<sequence>MQLHDYSKGYMDVLAQLTHVWTVTEESFKKRFLEMKADGNYYIVVMENTSTGKIVASGTLLLEKKFLRSCGVVGHVEDIVVDKGERGKDFGKYIIDQLKHLGTTKGCYKLILDCSEDKIPFYMKCGFEKREQQMAIYLKKSNL</sequence>
<dbReference type="PANTHER" id="PTHR13355">
    <property type="entry name" value="GLUCOSAMINE 6-PHOSPHATE N-ACETYLTRANSFERASE"/>
    <property type="match status" value="1"/>
</dbReference>
<dbReference type="UniPathway" id="UPA00113">
    <property type="reaction ID" value="UER00529"/>
</dbReference>
<dbReference type="SUPFAM" id="SSF55729">
    <property type="entry name" value="Acyl-CoA N-acyltransferases (Nat)"/>
    <property type="match status" value="1"/>
</dbReference>
<dbReference type="InterPro" id="IPR016181">
    <property type="entry name" value="Acyl_CoA_acyltransferase"/>
</dbReference>
<dbReference type="CDD" id="cd04301">
    <property type="entry name" value="NAT_SF"/>
    <property type="match status" value="1"/>
</dbReference>
<evidence type="ECO:0000256" key="3">
    <source>
        <dbReference type="RuleBase" id="RU365086"/>
    </source>
</evidence>
<proteinExistence type="inferred from homology"/>
<dbReference type="PANTHER" id="PTHR13355:SF11">
    <property type="entry name" value="GLUCOSAMINE 6-PHOSPHATE N-ACETYLTRANSFERASE"/>
    <property type="match status" value="1"/>
</dbReference>
<evidence type="ECO:0000256" key="2">
    <source>
        <dbReference type="ARBA" id="ARBA00023315"/>
    </source>
</evidence>
<reference evidence="5" key="1">
    <citation type="journal article" date="2020" name="J. Eukaryot. Microbiol.">
        <title>De novo Sequencing, Assembly and Annotation of the Transcriptome for the Free-Living Testate Amoeba Arcella intermedia.</title>
        <authorList>
            <person name="Ribeiro G.M."/>
            <person name="Porfirio-Sousa A.L."/>
            <person name="Maurer-Alcala X.X."/>
            <person name="Katz L.A."/>
            <person name="Lahr D.J.G."/>
        </authorList>
    </citation>
    <scope>NUCLEOTIDE SEQUENCE</scope>
</reference>
<keyword evidence="2 3" id="KW-0012">Acyltransferase</keyword>
<comment type="catalytic activity">
    <reaction evidence="3">
        <text>D-glucosamine 6-phosphate + acetyl-CoA = N-acetyl-D-glucosamine 6-phosphate + CoA + H(+)</text>
        <dbReference type="Rhea" id="RHEA:10292"/>
        <dbReference type="ChEBI" id="CHEBI:15378"/>
        <dbReference type="ChEBI" id="CHEBI:57287"/>
        <dbReference type="ChEBI" id="CHEBI:57288"/>
        <dbReference type="ChEBI" id="CHEBI:57513"/>
        <dbReference type="ChEBI" id="CHEBI:58725"/>
        <dbReference type="EC" id="2.3.1.4"/>
    </reaction>
</comment>
<feature type="domain" description="N-acetyltransferase" evidence="4">
    <location>
        <begin position="1"/>
        <end position="143"/>
    </location>
</feature>
<dbReference type="FunFam" id="3.40.630.30:FF:000043">
    <property type="entry name" value="Glucosamine 6-phosphate N-acetyltransferase"/>
    <property type="match status" value="1"/>
</dbReference>
<dbReference type="PROSITE" id="PS51186">
    <property type="entry name" value="GNAT"/>
    <property type="match status" value="1"/>
</dbReference>
<evidence type="ECO:0000259" key="4">
    <source>
        <dbReference type="PROSITE" id="PS51186"/>
    </source>
</evidence>
<comment type="similarity">
    <text evidence="3">Belongs to the acetyltransferase family. GNA1 subfamily.</text>
</comment>
<evidence type="ECO:0000256" key="1">
    <source>
        <dbReference type="ARBA" id="ARBA00022679"/>
    </source>
</evidence>
<dbReference type="EMBL" id="GIBP01009781">
    <property type="protein sequence ID" value="NDV38750.1"/>
    <property type="molecule type" value="Transcribed_RNA"/>
</dbReference>
<dbReference type="AlphaFoldDB" id="A0A6B2LPJ2"/>